<protein>
    <submittedName>
        <fullName evidence="1">Uncharacterized protein</fullName>
    </submittedName>
</protein>
<reference evidence="2" key="1">
    <citation type="journal article" date="2023" name="G3 (Bethesda)">
        <title>Genome assembly and association tests identify interacting loci associated with vigor, precocity, and sex in interspecific pistachio rootstocks.</title>
        <authorList>
            <person name="Palmer W."/>
            <person name="Jacygrad E."/>
            <person name="Sagayaradj S."/>
            <person name="Cavanaugh K."/>
            <person name="Han R."/>
            <person name="Bertier L."/>
            <person name="Beede B."/>
            <person name="Kafkas S."/>
            <person name="Golino D."/>
            <person name="Preece J."/>
            <person name="Michelmore R."/>
        </authorList>
    </citation>
    <scope>NUCLEOTIDE SEQUENCE [LARGE SCALE GENOMIC DNA]</scope>
</reference>
<evidence type="ECO:0000313" key="1">
    <source>
        <dbReference type="EMBL" id="KAJ0046810.1"/>
    </source>
</evidence>
<accession>A0ACC0Z9W3</accession>
<proteinExistence type="predicted"/>
<organism evidence="1 2">
    <name type="scientific">Pistacia integerrima</name>
    <dbReference type="NCBI Taxonomy" id="434235"/>
    <lineage>
        <taxon>Eukaryota</taxon>
        <taxon>Viridiplantae</taxon>
        <taxon>Streptophyta</taxon>
        <taxon>Embryophyta</taxon>
        <taxon>Tracheophyta</taxon>
        <taxon>Spermatophyta</taxon>
        <taxon>Magnoliopsida</taxon>
        <taxon>eudicotyledons</taxon>
        <taxon>Gunneridae</taxon>
        <taxon>Pentapetalae</taxon>
        <taxon>rosids</taxon>
        <taxon>malvids</taxon>
        <taxon>Sapindales</taxon>
        <taxon>Anacardiaceae</taxon>
        <taxon>Pistacia</taxon>
    </lineage>
</organism>
<keyword evidence="2" id="KW-1185">Reference proteome</keyword>
<sequence>MDKWLIFLLLFTAILAQTAYPQYDRWELLDCGLDSIDVNYDGWLWLTDEVFIYTGQKKTLQVNNNNLPGYINTLRYFPDGVKNCYTLYPDPQYKFIFRAGFYYGNYDGLSKPPTFDILLDDHFWATVNTSSSDDQPIYHEIFYKPKADRGNTNVCLVQTRQGEVPFISSLEVAYLFIEYELNTPIMYSLMGNDTALNLVSRNAFGGLNKVLDNGESTYNSSLGVCLDSTFRVWQPKPVLGYLNISYSDVDENTCLNEAYENQPPDALLKNAISPKNATDSIYLNVDFKNSTQQSAYFVFYFLDYNLSRNPNYTRKFEIHIDGAFKNVVELNNSQFGQVVSLFPVQVSGTANVTISPFSGSKFPPILNGMEVYTAMKMGSNNNVNVKEYYQGVLLDCGSVSREDYYDGWPWMNDEGSISTGETKTLQINNNNLPGFMDTLRCFPDGVCYTLYPDPQYKFLFRAGFYYGNYDGLSKPPTFDILLDNHFWATVDTSSIDEQPIYHEIFYKLKADRNSTQCVFGSYSPRKFEIHIDGALRNVVELNISPFGQVVSLFPVQVSGTANVTISPVSGSKFPPILQWHGSLHSDEDGRYRLIAWI</sequence>
<evidence type="ECO:0000313" key="2">
    <source>
        <dbReference type="Proteomes" id="UP001163603"/>
    </source>
</evidence>
<dbReference type="EMBL" id="CM047738">
    <property type="protein sequence ID" value="KAJ0046810.1"/>
    <property type="molecule type" value="Genomic_DNA"/>
</dbReference>
<comment type="caution">
    <text evidence="1">The sequence shown here is derived from an EMBL/GenBank/DDBJ whole genome shotgun (WGS) entry which is preliminary data.</text>
</comment>
<dbReference type="Proteomes" id="UP001163603">
    <property type="component" value="Chromosome 3"/>
</dbReference>
<name>A0ACC0Z9W3_9ROSI</name>
<gene>
    <name evidence="1" type="ORF">Pint_06176</name>
</gene>